<accession>A0AAD5FQK2</accession>
<evidence type="ECO:0000313" key="1">
    <source>
        <dbReference type="EMBL" id="KAI5625031.1"/>
    </source>
</evidence>
<dbReference type="EMBL" id="MU551571">
    <property type="protein sequence ID" value="KAI5625031.1"/>
    <property type="molecule type" value="Genomic_DNA"/>
</dbReference>
<keyword evidence="2" id="KW-1185">Reference proteome</keyword>
<sequence length="71" mass="7419">VSLGVQGSLSEQSGVLLRGNAELVVEGVVPDLLHIVPVGNDAMLNGILQSEDTPLALSFITYIGVLLTHTH</sequence>
<gene>
    <name evidence="1" type="ORF">C0J50_15362</name>
</gene>
<feature type="non-terminal residue" evidence="1">
    <location>
        <position position="1"/>
    </location>
</feature>
<name>A0AAD5FQK2_SILAS</name>
<comment type="caution">
    <text evidence="1">The sequence shown here is derived from an EMBL/GenBank/DDBJ whole genome shotgun (WGS) entry which is preliminary data.</text>
</comment>
<feature type="non-terminal residue" evidence="1">
    <location>
        <position position="71"/>
    </location>
</feature>
<reference evidence="1" key="1">
    <citation type="submission" date="2018-07" db="EMBL/GenBank/DDBJ databases">
        <title>Comparative genomics of catfishes provides insights into carnivory and benthic adaptation.</title>
        <authorList>
            <person name="Zhang Y."/>
            <person name="Wang D."/>
            <person name="Peng Z."/>
            <person name="Zheng S."/>
            <person name="Shao F."/>
            <person name="Tao W."/>
        </authorList>
    </citation>
    <scope>NUCLEOTIDE SEQUENCE</scope>
    <source>
        <strain evidence="1">Chongqing</strain>
    </source>
</reference>
<organism evidence="1 2">
    <name type="scientific">Silurus asotus</name>
    <name type="common">Amur catfish</name>
    <name type="synonym">Parasilurus asotus</name>
    <dbReference type="NCBI Taxonomy" id="30991"/>
    <lineage>
        <taxon>Eukaryota</taxon>
        <taxon>Metazoa</taxon>
        <taxon>Chordata</taxon>
        <taxon>Craniata</taxon>
        <taxon>Vertebrata</taxon>
        <taxon>Euteleostomi</taxon>
        <taxon>Actinopterygii</taxon>
        <taxon>Neopterygii</taxon>
        <taxon>Teleostei</taxon>
        <taxon>Ostariophysi</taxon>
        <taxon>Siluriformes</taxon>
        <taxon>Siluridae</taxon>
        <taxon>Silurus</taxon>
    </lineage>
</organism>
<dbReference type="AlphaFoldDB" id="A0AAD5FQK2"/>
<evidence type="ECO:0000313" key="2">
    <source>
        <dbReference type="Proteomes" id="UP001205998"/>
    </source>
</evidence>
<dbReference type="Proteomes" id="UP001205998">
    <property type="component" value="Unassembled WGS sequence"/>
</dbReference>
<proteinExistence type="predicted"/>
<protein>
    <submittedName>
        <fullName evidence="1">Uncharacterized protein</fullName>
    </submittedName>
</protein>